<dbReference type="InterPro" id="IPR038696">
    <property type="entry name" value="IalB_sf"/>
</dbReference>
<sequence>MRLDCLTLAGRLLLPFALMAATLSPALAADTPKSLGAFKKWQAMTAEADGNRSCYAMSQPTDRQGNVKNRGKSAALVTHFPEIGALDQVSIVLGFEPQAKSPVIVKIGGFTFKFTEVADDRAWVKSRADDKALVQAMRKSNQMVVTATTSKGLKVQDTYDLSGFTKAYQTMSKACTS</sequence>
<reference evidence="2 3" key="1">
    <citation type="journal article" date="2013" name="Antonie Van Leeuwenhoek">
        <title>Dongia rigui sp. nov., isolated from freshwater of a large wetland in Korea.</title>
        <authorList>
            <person name="Baik K.S."/>
            <person name="Hwang Y.M."/>
            <person name="Choi J.S."/>
            <person name="Kwon J."/>
            <person name="Seong C.N."/>
        </authorList>
    </citation>
    <scope>NUCLEOTIDE SEQUENCE [LARGE SCALE GENOMIC DNA]</scope>
    <source>
        <strain evidence="2 3">04SU4-P</strain>
    </source>
</reference>
<evidence type="ECO:0000256" key="1">
    <source>
        <dbReference type="SAM" id="SignalP"/>
    </source>
</evidence>
<dbReference type="Pfam" id="PF06776">
    <property type="entry name" value="IalB"/>
    <property type="match status" value="1"/>
</dbReference>
<feature type="signal peptide" evidence="1">
    <location>
        <begin position="1"/>
        <end position="28"/>
    </location>
</feature>
<accession>A0ABU5DX72</accession>
<comment type="caution">
    <text evidence="2">The sequence shown here is derived from an EMBL/GenBank/DDBJ whole genome shotgun (WGS) entry which is preliminary data.</text>
</comment>
<proteinExistence type="predicted"/>
<evidence type="ECO:0000313" key="2">
    <source>
        <dbReference type="EMBL" id="MDY0871919.1"/>
    </source>
</evidence>
<gene>
    <name evidence="2" type="ORF">SMD31_08290</name>
</gene>
<dbReference type="EMBL" id="JAXCLX010000001">
    <property type="protein sequence ID" value="MDY0871919.1"/>
    <property type="molecule type" value="Genomic_DNA"/>
</dbReference>
<keyword evidence="1" id="KW-0732">Signal</keyword>
<dbReference type="Proteomes" id="UP001271769">
    <property type="component" value="Unassembled WGS sequence"/>
</dbReference>
<dbReference type="RefSeq" id="WP_320500342.1">
    <property type="nucleotide sequence ID" value="NZ_JAXCLX010000001.1"/>
</dbReference>
<evidence type="ECO:0000313" key="3">
    <source>
        <dbReference type="Proteomes" id="UP001271769"/>
    </source>
</evidence>
<dbReference type="Gene3D" id="2.60.40.1880">
    <property type="entry name" value="Invasion associated locus B (IalB) protein"/>
    <property type="match status" value="1"/>
</dbReference>
<keyword evidence="3" id="KW-1185">Reference proteome</keyword>
<organism evidence="2 3">
    <name type="scientific">Dongia rigui</name>
    <dbReference type="NCBI Taxonomy" id="940149"/>
    <lineage>
        <taxon>Bacteria</taxon>
        <taxon>Pseudomonadati</taxon>
        <taxon>Pseudomonadota</taxon>
        <taxon>Alphaproteobacteria</taxon>
        <taxon>Rhodospirillales</taxon>
        <taxon>Dongiaceae</taxon>
        <taxon>Dongia</taxon>
    </lineage>
</organism>
<dbReference type="InterPro" id="IPR010642">
    <property type="entry name" value="Invasion_prot_B"/>
</dbReference>
<protein>
    <submittedName>
        <fullName evidence="2">Invasion associated locus B family protein</fullName>
    </submittedName>
</protein>
<feature type="chain" id="PRO_5045372352" evidence="1">
    <location>
        <begin position="29"/>
        <end position="177"/>
    </location>
</feature>
<name>A0ABU5DX72_9PROT</name>